<proteinExistence type="predicted"/>
<feature type="domain" description="U1-type" evidence="1">
    <location>
        <begin position="43"/>
        <end position="79"/>
    </location>
</feature>
<dbReference type="GO" id="GO:0003676">
    <property type="term" value="F:nucleic acid binding"/>
    <property type="evidence" value="ECO:0007669"/>
    <property type="project" value="InterPro"/>
</dbReference>
<dbReference type="AlphaFoldDB" id="A0A9Q1F6T6"/>
<dbReference type="SMART" id="SM00451">
    <property type="entry name" value="ZnF_U1"/>
    <property type="match status" value="1"/>
</dbReference>
<protein>
    <recommendedName>
        <fullName evidence="1">U1-type domain-containing protein</fullName>
    </recommendedName>
</protein>
<evidence type="ECO:0000313" key="3">
    <source>
        <dbReference type="Proteomes" id="UP001152622"/>
    </source>
</evidence>
<evidence type="ECO:0000313" key="2">
    <source>
        <dbReference type="EMBL" id="KAJ8352183.1"/>
    </source>
</evidence>
<dbReference type="OrthoDB" id="434647at2759"/>
<dbReference type="InterPro" id="IPR036236">
    <property type="entry name" value="Znf_C2H2_sf"/>
</dbReference>
<evidence type="ECO:0000259" key="1">
    <source>
        <dbReference type="SMART" id="SM00451"/>
    </source>
</evidence>
<name>A0A9Q1F6T6_SYNKA</name>
<dbReference type="SUPFAM" id="SSF57667">
    <property type="entry name" value="beta-beta-alpha zinc fingers"/>
    <property type="match status" value="1"/>
</dbReference>
<dbReference type="GO" id="GO:0008270">
    <property type="term" value="F:zinc ion binding"/>
    <property type="evidence" value="ECO:0007669"/>
    <property type="project" value="InterPro"/>
</dbReference>
<keyword evidence="3" id="KW-1185">Reference proteome</keyword>
<dbReference type="Proteomes" id="UP001152622">
    <property type="component" value="Chromosome 8"/>
</dbReference>
<reference evidence="2" key="1">
    <citation type="journal article" date="2023" name="Science">
        <title>Genome structures resolve the early diversification of teleost fishes.</title>
        <authorList>
            <person name="Parey E."/>
            <person name="Louis A."/>
            <person name="Montfort J."/>
            <person name="Bouchez O."/>
            <person name="Roques C."/>
            <person name="Iampietro C."/>
            <person name="Lluch J."/>
            <person name="Castinel A."/>
            <person name="Donnadieu C."/>
            <person name="Desvignes T."/>
            <person name="Floi Bucao C."/>
            <person name="Jouanno E."/>
            <person name="Wen M."/>
            <person name="Mejri S."/>
            <person name="Dirks R."/>
            <person name="Jansen H."/>
            <person name="Henkel C."/>
            <person name="Chen W.J."/>
            <person name="Zahm M."/>
            <person name="Cabau C."/>
            <person name="Klopp C."/>
            <person name="Thompson A.W."/>
            <person name="Robinson-Rechavi M."/>
            <person name="Braasch I."/>
            <person name="Lecointre G."/>
            <person name="Bobe J."/>
            <person name="Postlethwait J.H."/>
            <person name="Berthelot C."/>
            <person name="Roest Crollius H."/>
            <person name="Guiguen Y."/>
        </authorList>
    </citation>
    <scope>NUCLEOTIDE SEQUENCE</scope>
    <source>
        <strain evidence="2">WJC10195</strain>
    </source>
</reference>
<dbReference type="InterPro" id="IPR003604">
    <property type="entry name" value="Matrin/U1-like-C_Znf_C2H2"/>
</dbReference>
<comment type="caution">
    <text evidence="2">The sequence shown here is derived from an EMBL/GenBank/DDBJ whole genome shotgun (WGS) entry which is preliminary data.</text>
</comment>
<dbReference type="EMBL" id="JAINUF010000008">
    <property type="protein sequence ID" value="KAJ8352183.1"/>
    <property type="molecule type" value="Genomic_DNA"/>
</dbReference>
<dbReference type="Gene3D" id="3.30.160.60">
    <property type="entry name" value="Classic Zinc Finger"/>
    <property type="match status" value="1"/>
</dbReference>
<dbReference type="Pfam" id="PF12874">
    <property type="entry name" value="zf-met"/>
    <property type="match status" value="1"/>
</dbReference>
<sequence>MKRPLSPMCLLENGRICLPFSPCLDLKDPANGHADLQVQREKKRLLFSLCEVCNIQLNSAAQAQVHYNGKSHLKRVKQLNNGELPNASESSATLGGGTSAELSGQSGGFGLAVAAFALSPAGVLWHELRHIPVSAVSRTPMAAGQALHSSRALFVTAQDITQAR</sequence>
<accession>A0A9Q1F6T6</accession>
<gene>
    <name evidence="2" type="ORF">SKAU_G00236590</name>
</gene>
<organism evidence="2 3">
    <name type="scientific">Synaphobranchus kaupii</name>
    <name type="common">Kaup's arrowtooth eel</name>
    <dbReference type="NCBI Taxonomy" id="118154"/>
    <lineage>
        <taxon>Eukaryota</taxon>
        <taxon>Metazoa</taxon>
        <taxon>Chordata</taxon>
        <taxon>Craniata</taxon>
        <taxon>Vertebrata</taxon>
        <taxon>Euteleostomi</taxon>
        <taxon>Actinopterygii</taxon>
        <taxon>Neopterygii</taxon>
        <taxon>Teleostei</taxon>
        <taxon>Anguilliformes</taxon>
        <taxon>Synaphobranchidae</taxon>
        <taxon>Synaphobranchus</taxon>
    </lineage>
</organism>
<dbReference type="InterPro" id="IPR013087">
    <property type="entry name" value="Znf_C2H2_type"/>
</dbReference>